<dbReference type="OrthoDB" id="10349396at2759"/>
<dbReference type="EMBL" id="KK583687">
    <property type="protein sequence ID" value="KDO17360.1"/>
    <property type="molecule type" value="Genomic_DNA"/>
</dbReference>
<dbReference type="VEuPathDB" id="FungiDB:SPRG_17209"/>
<reference evidence="1 2" key="1">
    <citation type="journal article" date="2013" name="PLoS Genet.">
        <title>Distinctive expansion of potential virulence genes in the genome of the oomycete fish pathogen Saprolegnia parasitica.</title>
        <authorList>
            <person name="Jiang R.H."/>
            <person name="de Bruijn I."/>
            <person name="Haas B.J."/>
            <person name="Belmonte R."/>
            <person name="Lobach L."/>
            <person name="Christie J."/>
            <person name="van den Ackerveken G."/>
            <person name="Bottin A."/>
            <person name="Bulone V."/>
            <person name="Diaz-Moreno S.M."/>
            <person name="Dumas B."/>
            <person name="Fan L."/>
            <person name="Gaulin E."/>
            <person name="Govers F."/>
            <person name="Grenville-Briggs L.J."/>
            <person name="Horner N.R."/>
            <person name="Levin J.Z."/>
            <person name="Mammella M."/>
            <person name="Meijer H.J."/>
            <person name="Morris P."/>
            <person name="Nusbaum C."/>
            <person name="Oome S."/>
            <person name="Phillips A.J."/>
            <person name="van Rooyen D."/>
            <person name="Rzeszutek E."/>
            <person name="Saraiva M."/>
            <person name="Secombes C.J."/>
            <person name="Seidl M.F."/>
            <person name="Snel B."/>
            <person name="Stassen J.H."/>
            <person name="Sykes S."/>
            <person name="Tripathy S."/>
            <person name="van den Berg H."/>
            <person name="Vega-Arreguin J.C."/>
            <person name="Wawra S."/>
            <person name="Young S.K."/>
            <person name="Zeng Q."/>
            <person name="Dieguez-Uribeondo J."/>
            <person name="Russ C."/>
            <person name="Tyler B.M."/>
            <person name="van West P."/>
        </authorList>
    </citation>
    <scope>NUCLEOTIDE SEQUENCE [LARGE SCALE GENOMIC DNA]</scope>
    <source>
        <strain evidence="1 2">CBS 223.65</strain>
    </source>
</reference>
<dbReference type="AlphaFoldDB" id="A0A067BKW4"/>
<dbReference type="OMA" id="HNTHCAM"/>
<evidence type="ECO:0000313" key="2">
    <source>
        <dbReference type="Proteomes" id="UP000030745"/>
    </source>
</evidence>
<dbReference type="GeneID" id="24138766"/>
<dbReference type="Proteomes" id="UP000030745">
    <property type="component" value="Unassembled WGS sequence"/>
</dbReference>
<proteinExistence type="predicted"/>
<evidence type="ECO:0000313" key="1">
    <source>
        <dbReference type="EMBL" id="KDO17360.1"/>
    </source>
</evidence>
<sequence length="173" mass="18861">MLNSAPHYVHHHAYAPLMPPPSRPTMAMVVVRMAHGNDPLALDRRFAALEASLSRVEVQLSAASALQSVQTQAQIARVHNTHCAMGDALLPVPKTEAGHARPVFVASSVAGPLPRPVGSTPRQFPTTRTQLLDLSLRDLKKLAWFYSSSFGVHDPSATRHEIMLGFLNFVQLS</sequence>
<organism evidence="1 2">
    <name type="scientific">Saprolegnia parasitica (strain CBS 223.65)</name>
    <dbReference type="NCBI Taxonomy" id="695850"/>
    <lineage>
        <taxon>Eukaryota</taxon>
        <taxon>Sar</taxon>
        <taxon>Stramenopiles</taxon>
        <taxon>Oomycota</taxon>
        <taxon>Saprolegniomycetes</taxon>
        <taxon>Saprolegniales</taxon>
        <taxon>Saprolegniaceae</taxon>
        <taxon>Saprolegnia</taxon>
    </lineage>
</organism>
<protein>
    <submittedName>
        <fullName evidence="1">Uncharacterized protein</fullName>
    </submittedName>
</protein>
<accession>A0A067BKW4</accession>
<keyword evidence="2" id="KW-1185">Reference proteome</keyword>
<dbReference type="KEGG" id="spar:SPRG_17209"/>
<name>A0A067BKW4_SAPPC</name>
<gene>
    <name evidence="1" type="ORF">SPRG_17209</name>
</gene>
<dbReference type="RefSeq" id="XP_012211931.1">
    <property type="nucleotide sequence ID" value="XM_012356541.1"/>
</dbReference>